<name>A0A927K2B3_9ACTN</name>
<comment type="caution">
    <text evidence="2">The sequence shown here is derived from an EMBL/GenBank/DDBJ whole genome shotgun (WGS) entry which is preliminary data.</text>
</comment>
<feature type="transmembrane region" description="Helical" evidence="1">
    <location>
        <begin position="92"/>
        <end position="114"/>
    </location>
</feature>
<keyword evidence="1" id="KW-1133">Transmembrane helix</keyword>
<evidence type="ECO:0000313" key="2">
    <source>
        <dbReference type="EMBL" id="MBD8868462.1"/>
    </source>
</evidence>
<protein>
    <recommendedName>
        <fullName evidence="4">DUF4386 family protein</fullName>
    </recommendedName>
</protein>
<feature type="transmembrane region" description="Helical" evidence="1">
    <location>
        <begin position="170"/>
        <end position="187"/>
    </location>
</feature>
<accession>A0A927K2B3</accession>
<feature type="transmembrane region" description="Helical" evidence="1">
    <location>
        <begin position="134"/>
        <end position="158"/>
    </location>
</feature>
<gene>
    <name evidence="2" type="ORF">IE331_02395</name>
</gene>
<keyword evidence="1" id="KW-0472">Membrane</keyword>
<keyword evidence="3" id="KW-1185">Reference proteome</keyword>
<dbReference type="RefSeq" id="WP_192140118.1">
    <property type="nucleotide sequence ID" value="NZ_JACYXZ010000001.1"/>
</dbReference>
<evidence type="ECO:0008006" key="4">
    <source>
        <dbReference type="Google" id="ProtNLM"/>
    </source>
</evidence>
<keyword evidence="1" id="KW-0812">Transmembrane</keyword>
<organism evidence="2 3">
    <name type="scientific">Nocardioides donggukensis</name>
    <dbReference type="NCBI Taxonomy" id="2774019"/>
    <lineage>
        <taxon>Bacteria</taxon>
        <taxon>Bacillati</taxon>
        <taxon>Actinomycetota</taxon>
        <taxon>Actinomycetes</taxon>
        <taxon>Propionibacteriales</taxon>
        <taxon>Nocardioidaceae</taxon>
        <taxon>Nocardioides</taxon>
    </lineage>
</organism>
<feature type="transmembrane region" description="Helical" evidence="1">
    <location>
        <begin position="48"/>
        <end position="71"/>
    </location>
</feature>
<dbReference type="Proteomes" id="UP000616839">
    <property type="component" value="Unassembled WGS sequence"/>
</dbReference>
<evidence type="ECO:0000313" key="3">
    <source>
        <dbReference type="Proteomes" id="UP000616839"/>
    </source>
</evidence>
<feature type="transmembrane region" description="Helical" evidence="1">
    <location>
        <begin position="193"/>
        <end position="211"/>
    </location>
</feature>
<reference evidence="2" key="1">
    <citation type="submission" date="2020-09" db="EMBL/GenBank/DDBJ databases">
        <title>Nocardioides sp. strain MJB4 16S ribosomal RNA gene Genome sequencing and assembly.</title>
        <authorList>
            <person name="Kim I."/>
        </authorList>
    </citation>
    <scope>NUCLEOTIDE SEQUENCE</scope>
    <source>
        <strain evidence="2">MJB4</strain>
    </source>
</reference>
<proteinExistence type="predicted"/>
<dbReference type="AlphaFoldDB" id="A0A927K2B3"/>
<evidence type="ECO:0000256" key="1">
    <source>
        <dbReference type="SAM" id="Phobius"/>
    </source>
</evidence>
<sequence length="232" mass="23758">MSRLSPPAAPAVFAAFVLSGLALAAYPVVRPYGPESGAAGADTFASPAWLVAHLLAVVGFVALAFGLRAAAHTRPEAWRWSGRPVREAETRMWLAVALLLPYYGAEAYGLGALGRHAVESGDPSVLAVADGFRYASVEITTFGTGLLLLVLVGARLGYGLWASGTLGRTGGLLAGLGLATFLPQFYGTPELRMLHGVVLGLGLVLVGVTAARRAPVSSAGAPRAHASASVPS</sequence>
<dbReference type="EMBL" id="JACYXZ010000001">
    <property type="protein sequence ID" value="MBD8868462.1"/>
    <property type="molecule type" value="Genomic_DNA"/>
</dbReference>